<gene>
    <name evidence="1" type="ORF">OSH09_01775</name>
</gene>
<name>A0ABT3VLC4_9BURK</name>
<reference evidence="1 2" key="1">
    <citation type="submission" date="2022-11" db="EMBL/GenBank/DDBJ databases">
        <title>Biodiversity and phylogenetic relationships of bacteria.</title>
        <authorList>
            <person name="Machado R.A.R."/>
            <person name="Bhat A."/>
            <person name="Loulou A."/>
            <person name="Kallel S."/>
        </authorList>
    </citation>
    <scope>NUCLEOTIDE SEQUENCE [LARGE SCALE GENOMIC DNA]</scope>
    <source>
        <strain evidence="1 2">DSM 13975</strain>
    </source>
</reference>
<dbReference type="RefSeq" id="WP_266119956.1">
    <property type="nucleotide sequence ID" value="NZ_JAPKNA010000001.1"/>
</dbReference>
<dbReference type="Proteomes" id="UP001209916">
    <property type="component" value="Unassembled WGS sequence"/>
</dbReference>
<proteinExistence type="predicted"/>
<sequence>MATKSPCGFFYKLYKEKPRNFAAVFQWKFMLKNRRFARAFGGKIVRLNRGNRINTLPSKISFNQQLEKANKFAARPLEMKPINP</sequence>
<organism evidence="1 2">
    <name type="scientific">Alcaligenes parafaecalis</name>
    <dbReference type="NCBI Taxonomy" id="171260"/>
    <lineage>
        <taxon>Bacteria</taxon>
        <taxon>Pseudomonadati</taxon>
        <taxon>Pseudomonadota</taxon>
        <taxon>Betaproteobacteria</taxon>
        <taxon>Burkholderiales</taxon>
        <taxon>Alcaligenaceae</taxon>
        <taxon>Alcaligenes</taxon>
    </lineage>
</organism>
<keyword evidence="2" id="KW-1185">Reference proteome</keyword>
<protein>
    <submittedName>
        <fullName evidence="1">Uncharacterized protein</fullName>
    </submittedName>
</protein>
<comment type="caution">
    <text evidence="1">The sequence shown here is derived from an EMBL/GenBank/DDBJ whole genome shotgun (WGS) entry which is preliminary data.</text>
</comment>
<evidence type="ECO:0000313" key="2">
    <source>
        <dbReference type="Proteomes" id="UP001209916"/>
    </source>
</evidence>
<evidence type="ECO:0000313" key="1">
    <source>
        <dbReference type="EMBL" id="MCX5462896.1"/>
    </source>
</evidence>
<dbReference type="EMBL" id="JAPKNA010000001">
    <property type="protein sequence ID" value="MCX5462896.1"/>
    <property type="molecule type" value="Genomic_DNA"/>
</dbReference>
<accession>A0ABT3VLC4</accession>